<evidence type="ECO:0000256" key="1">
    <source>
        <dbReference type="SAM" id="Phobius"/>
    </source>
</evidence>
<keyword evidence="1" id="KW-0472">Membrane</keyword>
<dbReference type="EMBL" id="JBGUBD010000014">
    <property type="protein sequence ID" value="MFA9480043.1"/>
    <property type="molecule type" value="Genomic_DNA"/>
</dbReference>
<proteinExistence type="predicted"/>
<protein>
    <submittedName>
        <fullName evidence="2">Uncharacterized protein</fullName>
    </submittedName>
</protein>
<feature type="transmembrane region" description="Helical" evidence="1">
    <location>
        <begin position="17"/>
        <end position="43"/>
    </location>
</feature>
<dbReference type="Proteomes" id="UP001575105">
    <property type="component" value="Unassembled WGS sequence"/>
</dbReference>
<comment type="caution">
    <text evidence="2">The sequence shown here is derived from an EMBL/GenBank/DDBJ whole genome shotgun (WGS) entry which is preliminary data.</text>
</comment>
<feature type="transmembrane region" description="Helical" evidence="1">
    <location>
        <begin position="49"/>
        <end position="73"/>
    </location>
</feature>
<keyword evidence="1" id="KW-0812">Transmembrane</keyword>
<sequence>MTTVDAVLRVGQKLDHYAGVCIILGVFVLFGGNGILSIGGYSIELARYAPASIGTIATMIGAVLILAPLYVLLVKWLGYPAQRRFLNCVFIILLVYSLAYITYSSFFSRPGNPVHEWGYSLSQNRFWMEVAANELRRHEGRSLVLVVKSPGSETGIGPHVTWVRNDSWQVSQGAFRFSVDNVSIKNDVRLGDRIQGFLYSIPRDASLEEARTLSDIQDVGGQQLAYRWATVSIRSYSFDEWENALNSMPSSLSSELEAYLKNYGRDVDSARDLAP</sequence>
<feature type="transmembrane region" description="Helical" evidence="1">
    <location>
        <begin position="85"/>
        <end position="103"/>
    </location>
</feature>
<evidence type="ECO:0000313" key="2">
    <source>
        <dbReference type="EMBL" id="MFA9480043.1"/>
    </source>
</evidence>
<keyword evidence="1" id="KW-1133">Transmembrane helix</keyword>
<keyword evidence="3" id="KW-1185">Reference proteome</keyword>
<reference evidence="2 3" key="1">
    <citation type="submission" date="2024-08" db="EMBL/GenBank/DDBJ databases">
        <title>Whole-genome sequencing of halo(alkali)philic microorganisms from hypersaline lakes.</title>
        <authorList>
            <person name="Sorokin D.Y."/>
            <person name="Merkel A.Y."/>
            <person name="Messina E."/>
            <person name="Yakimov M."/>
        </authorList>
    </citation>
    <scope>NUCLEOTIDE SEQUENCE [LARGE SCALE GENOMIC DNA]</scope>
    <source>
        <strain evidence="2 3">AB-hyl4</strain>
    </source>
</reference>
<gene>
    <name evidence="2" type="ORF">ACERK3_17335</name>
</gene>
<accession>A0ABV4U8W8</accession>
<name>A0ABV4U8W8_9BACT</name>
<evidence type="ECO:0000313" key="3">
    <source>
        <dbReference type="Proteomes" id="UP001575105"/>
    </source>
</evidence>
<dbReference type="RefSeq" id="WP_425346966.1">
    <property type="nucleotide sequence ID" value="NZ_JBGUBD010000014.1"/>
</dbReference>
<organism evidence="2 3">
    <name type="scientific">Natronomicrosphaera hydrolytica</name>
    <dbReference type="NCBI Taxonomy" id="3242702"/>
    <lineage>
        <taxon>Bacteria</taxon>
        <taxon>Pseudomonadati</taxon>
        <taxon>Planctomycetota</taxon>
        <taxon>Phycisphaerae</taxon>
        <taxon>Phycisphaerales</taxon>
        <taxon>Phycisphaeraceae</taxon>
        <taxon>Natronomicrosphaera</taxon>
    </lineage>
</organism>